<name>A0A241VIT6_9GAMM</name>
<dbReference type="PANTHER" id="PTHR30399">
    <property type="entry name" value="UNCHARACTERIZED PROTEIN YGJP"/>
    <property type="match status" value="1"/>
</dbReference>
<dbReference type="Pfam" id="PF01863">
    <property type="entry name" value="YgjP-like"/>
    <property type="match status" value="1"/>
</dbReference>
<dbReference type="Gene3D" id="3.30.2010.10">
    <property type="entry name" value="Metalloproteases ('zincins'), catalytic domain"/>
    <property type="match status" value="1"/>
</dbReference>
<feature type="domain" description="YgjP-like metallopeptidase" evidence="1">
    <location>
        <begin position="19"/>
        <end position="217"/>
    </location>
</feature>
<dbReference type="RefSeq" id="WP_086193405.1">
    <property type="nucleotide sequence ID" value="NZ_JABERL010000001.1"/>
</dbReference>
<evidence type="ECO:0000313" key="3">
    <source>
        <dbReference type="Proteomes" id="UP000569202"/>
    </source>
</evidence>
<dbReference type="STRING" id="1977878.B9T23_05905"/>
<accession>A0A7Y2W9D5</accession>
<dbReference type="PANTHER" id="PTHR30399:SF1">
    <property type="entry name" value="UTP PYROPHOSPHATASE"/>
    <property type="match status" value="1"/>
</dbReference>
<evidence type="ECO:0000313" key="2">
    <source>
        <dbReference type="EMBL" id="NNH76147.1"/>
    </source>
</evidence>
<dbReference type="Proteomes" id="UP000569202">
    <property type="component" value="Unassembled WGS sequence"/>
</dbReference>
<accession>A0A241VIT6</accession>
<comment type="caution">
    <text evidence="2">The sequence shown here is derived from an EMBL/GenBank/DDBJ whole genome shotgun (WGS) entry which is preliminary data.</text>
</comment>
<evidence type="ECO:0000259" key="1">
    <source>
        <dbReference type="Pfam" id="PF01863"/>
    </source>
</evidence>
<dbReference type="CDD" id="cd07344">
    <property type="entry name" value="M48_yhfN_like"/>
    <property type="match status" value="1"/>
</dbReference>
<organism evidence="2 3">
    <name type="scientific">Acinetobacter terrae</name>
    <dbReference type="NCBI Taxonomy" id="2731247"/>
    <lineage>
        <taxon>Bacteria</taxon>
        <taxon>Pseudomonadati</taxon>
        <taxon>Pseudomonadota</taxon>
        <taxon>Gammaproteobacteria</taxon>
        <taxon>Moraxellales</taxon>
        <taxon>Moraxellaceae</taxon>
        <taxon>Acinetobacter</taxon>
        <taxon>Acinetobacter Taxon 24</taxon>
    </lineage>
</organism>
<protein>
    <submittedName>
        <fullName evidence="2">M48 family metallopeptidase</fullName>
    </submittedName>
</protein>
<dbReference type="InterPro" id="IPR002725">
    <property type="entry name" value="YgjP-like_metallopeptidase"/>
</dbReference>
<dbReference type="AlphaFoldDB" id="A0A241VIT6"/>
<gene>
    <name evidence="2" type="ORF">HLH17_00270</name>
</gene>
<sequence>MTLNELPEIQIIRNVRSTRLRLRVEPTQIRLTAPVLYSKRQIQNFIDQSEQWLIQTWQKQQEKIIQIDKTLPNELQLFNLDQSVVITYQSQKHCFIFDDENLQLFISDRQPEQYLKAFVIAYAKQHLPLYLEEVSQASSLSFGKCAIRQPKTRWGSCTSKHDIMLNSGLVLFPKHITRYVCVHELAHTKHFDHSPHFWAEVHKHDANFQQHRKILKSSPMPYWWYSS</sequence>
<dbReference type="EMBL" id="JABERL010000001">
    <property type="protein sequence ID" value="NNH76147.1"/>
    <property type="molecule type" value="Genomic_DNA"/>
</dbReference>
<reference evidence="2 3" key="1">
    <citation type="submission" date="2020-04" db="EMBL/GenBank/DDBJ databases">
        <title>Acinetobacter Taxon 24.</title>
        <authorList>
            <person name="Nemec A."/>
            <person name="Radolfova-Krizova L."/>
            <person name="Higgins P.G."/>
            <person name="Spanelova P."/>
        </authorList>
    </citation>
    <scope>NUCLEOTIDE SEQUENCE [LARGE SCALE GENOMIC DNA]</scope>
    <source>
        <strain evidence="2 3">ANC 5380</strain>
    </source>
</reference>
<dbReference type="InterPro" id="IPR053136">
    <property type="entry name" value="UTP_pyrophosphatase-like"/>
</dbReference>
<proteinExistence type="predicted"/>